<keyword evidence="1" id="KW-1133">Transmembrane helix</keyword>
<feature type="transmembrane region" description="Helical" evidence="1">
    <location>
        <begin position="149"/>
        <end position="167"/>
    </location>
</feature>
<evidence type="ECO:0000313" key="2">
    <source>
        <dbReference type="EMBL" id="ROH91932.1"/>
    </source>
</evidence>
<organism evidence="2 3">
    <name type="scientific">Stagnimonas aquatica</name>
    <dbReference type="NCBI Taxonomy" id="2689987"/>
    <lineage>
        <taxon>Bacteria</taxon>
        <taxon>Pseudomonadati</taxon>
        <taxon>Pseudomonadota</taxon>
        <taxon>Gammaproteobacteria</taxon>
        <taxon>Nevskiales</taxon>
        <taxon>Nevskiaceae</taxon>
        <taxon>Stagnimonas</taxon>
    </lineage>
</organism>
<gene>
    <name evidence="2" type="ORF">ED208_06055</name>
</gene>
<accession>A0A3N0VGW7</accession>
<keyword evidence="1" id="KW-0812">Transmembrane</keyword>
<feature type="transmembrane region" description="Helical" evidence="1">
    <location>
        <begin position="230"/>
        <end position="249"/>
    </location>
</feature>
<protein>
    <submittedName>
        <fullName evidence="2">Uncharacterized protein</fullName>
    </submittedName>
</protein>
<feature type="transmembrane region" description="Helical" evidence="1">
    <location>
        <begin position="113"/>
        <end position="129"/>
    </location>
</feature>
<feature type="transmembrane region" description="Helical" evidence="1">
    <location>
        <begin position="173"/>
        <end position="192"/>
    </location>
</feature>
<dbReference type="EMBL" id="RJVO01000002">
    <property type="protein sequence ID" value="ROH91932.1"/>
    <property type="molecule type" value="Genomic_DNA"/>
</dbReference>
<feature type="transmembrane region" description="Helical" evidence="1">
    <location>
        <begin position="204"/>
        <end position="224"/>
    </location>
</feature>
<feature type="transmembrane region" description="Helical" evidence="1">
    <location>
        <begin position="32"/>
        <end position="52"/>
    </location>
</feature>
<keyword evidence="3" id="KW-1185">Reference proteome</keyword>
<feature type="transmembrane region" description="Helical" evidence="1">
    <location>
        <begin position="88"/>
        <end position="107"/>
    </location>
</feature>
<dbReference type="AlphaFoldDB" id="A0A3N0VGW7"/>
<keyword evidence="1" id="KW-0472">Membrane</keyword>
<name>A0A3N0VGW7_9GAMM</name>
<sequence>MALNSLLLLKLLLVPSLIAGITAAGRRWGPAVAGWLSAFPVVSAPILWLLALERGADFAAQAAAATLSAVLAILVFGIAYCRAALRHGWPLSLLISLAAYALAVALLNLWTPPLWLAAGSVLLALWLAPGAYPAPPPYSVPSRTARGDLFWRMLAAAALVLGVTGGAETLGPRLSGLLAMFPVMASVLAVFSHHQAGAGFSIRLLRAMVYGYYAFAGFCLILALTLPAMSAGLAFALALAVAATIQALARRRMQRAAP</sequence>
<feature type="transmembrane region" description="Helical" evidence="1">
    <location>
        <begin position="6"/>
        <end position="25"/>
    </location>
</feature>
<dbReference type="InParanoid" id="A0A3N0VGW7"/>
<proteinExistence type="predicted"/>
<reference evidence="2 3" key="1">
    <citation type="submission" date="2018-10" db="EMBL/GenBank/DDBJ databases">
        <authorList>
            <person name="Chen W.-M."/>
        </authorList>
    </citation>
    <scope>NUCLEOTIDE SEQUENCE [LARGE SCALE GENOMIC DNA]</scope>
    <source>
        <strain evidence="2 3">THS-13</strain>
    </source>
</reference>
<evidence type="ECO:0000256" key="1">
    <source>
        <dbReference type="SAM" id="Phobius"/>
    </source>
</evidence>
<dbReference type="RefSeq" id="WP_123210976.1">
    <property type="nucleotide sequence ID" value="NZ_RJVO01000002.1"/>
</dbReference>
<evidence type="ECO:0000313" key="3">
    <source>
        <dbReference type="Proteomes" id="UP000282106"/>
    </source>
</evidence>
<dbReference type="Proteomes" id="UP000282106">
    <property type="component" value="Unassembled WGS sequence"/>
</dbReference>
<feature type="transmembrane region" description="Helical" evidence="1">
    <location>
        <begin position="58"/>
        <end position="81"/>
    </location>
</feature>
<comment type="caution">
    <text evidence="2">The sequence shown here is derived from an EMBL/GenBank/DDBJ whole genome shotgun (WGS) entry which is preliminary data.</text>
</comment>